<evidence type="ECO:0000313" key="3">
    <source>
        <dbReference type="Proteomes" id="UP001301958"/>
    </source>
</evidence>
<dbReference type="AlphaFoldDB" id="A0AAN7BZL4"/>
<organism evidence="2 3">
    <name type="scientific">Podospora fimiseda</name>
    <dbReference type="NCBI Taxonomy" id="252190"/>
    <lineage>
        <taxon>Eukaryota</taxon>
        <taxon>Fungi</taxon>
        <taxon>Dikarya</taxon>
        <taxon>Ascomycota</taxon>
        <taxon>Pezizomycotina</taxon>
        <taxon>Sordariomycetes</taxon>
        <taxon>Sordariomycetidae</taxon>
        <taxon>Sordariales</taxon>
        <taxon>Podosporaceae</taxon>
        <taxon>Podospora</taxon>
    </lineage>
</organism>
<dbReference type="EMBL" id="MU865287">
    <property type="protein sequence ID" value="KAK4232569.1"/>
    <property type="molecule type" value="Genomic_DNA"/>
</dbReference>
<reference evidence="2" key="1">
    <citation type="journal article" date="2023" name="Mol. Phylogenet. Evol.">
        <title>Genome-scale phylogeny and comparative genomics of the fungal order Sordariales.</title>
        <authorList>
            <person name="Hensen N."/>
            <person name="Bonometti L."/>
            <person name="Westerberg I."/>
            <person name="Brannstrom I.O."/>
            <person name="Guillou S."/>
            <person name="Cros-Aarteil S."/>
            <person name="Calhoun S."/>
            <person name="Haridas S."/>
            <person name="Kuo A."/>
            <person name="Mondo S."/>
            <person name="Pangilinan J."/>
            <person name="Riley R."/>
            <person name="LaButti K."/>
            <person name="Andreopoulos B."/>
            <person name="Lipzen A."/>
            <person name="Chen C."/>
            <person name="Yan M."/>
            <person name="Daum C."/>
            <person name="Ng V."/>
            <person name="Clum A."/>
            <person name="Steindorff A."/>
            <person name="Ohm R.A."/>
            <person name="Martin F."/>
            <person name="Silar P."/>
            <person name="Natvig D.O."/>
            <person name="Lalanne C."/>
            <person name="Gautier V."/>
            <person name="Ament-Velasquez S.L."/>
            <person name="Kruys A."/>
            <person name="Hutchinson M.I."/>
            <person name="Powell A.J."/>
            <person name="Barry K."/>
            <person name="Miller A.N."/>
            <person name="Grigoriev I.V."/>
            <person name="Debuchy R."/>
            <person name="Gladieux P."/>
            <person name="Hiltunen Thoren M."/>
            <person name="Johannesson H."/>
        </authorList>
    </citation>
    <scope>NUCLEOTIDE SEQUENCE</scope>
    <source>
        <strain evidence="2">CBS 990.96</strain>
    </source>
</reference>
<dbReference type="Proteomes" id="UP001301958">
    <property type="component" value="Unassembled WGS sequence"/>
</dbReference>
<feature type="compositionally biased region" description="Basic and acidic residues" evidence="1">
    <location>
        <begin position="257"/>
        <end position="267"/>
    </location>
</feature>
<accession>A0AAN7BZL4</accession>
<feature type="compositionally biased region" description="Polar residues" evidence="1">
    <location>
        <begin position="57"/>
        <end position="71"/>
    </location>
</feature>
<evidence type="ECO:0000313" key="2">
    <source>
        <dbReference type="EMBL" id="KAK4232569.1"/>
    </source>
</evidence>
<feature type="region of interest" description="Disordered" evidence="1">
    <location>
        <begin position="134"/>
        <end position="164"/>
    </location>
</feature>
<feature type="region of interest" description="Disordered" evidence="1">
    <location>
        <begin position="51"/>
        <end position="94"/>
    </location>
</feature>
<gene>
    <name evidence="2" type="ORF">QBC38DRAFT_4558</name>
</gene>
<reference evidence="2" key="2">
    <citation type="submission" date="2023-05" db="EMBL/GenBank/DDBJ databases">
        <authorList>
            <consortium name="Lawrence Berkeley National Laboratory"/>
            <person name="Steindorff A."/>
            <person name="Hensen N."/>
            <person name="Bonometti L."/>
            <person name="Westerberg I."/>
            <person name="Brannstrom I.O."/>
            <person name="Guillou S."/>
            <person name="Cros-Aarteil S."/>
            <person name="Calhoun S."/>
            <person name="Haridas S."/>
            <person name="Kuo A."/>
            <person name="Mondo S."/>
            <person name="Pangilinan J."/>
            <person name="Riley R."/>
            <person name="Labutti K."/>
            <person name="Andreopoulos B."/>
            <person name="Lipzen A."/>
            <person name="Chen C."/>
            <person name="Yanf M."/>
            <person name="Daum C."/>
            <person name="Ng V."/>
            <person name="Clum A."/>
            <person name="Ohm R."/>
            <person name="Martin F."/>
            <person name="Silar P."/>
            <person name="Natvig D."/>
            <person name="Lalanne C."/>
            <person name="Gautier V."/>
            <person name="Ament-Velasquez S.L."/>
            <person name="Kruys A."/>
            <person name="Hutchinson M.I."/>
            <person name="Powell A.J."/>
            <person name="Barry K."/>
            <person name="Miller A.N."/>
            <person name="Grigoriev I.V."/>
            <person name="Debuchy R."/>
            <person name="Gladieux P."/>
            <person name="Thoren M.H."/>
            <person name="Johannesson H."/>
        </authorList>
    </citation>
    <scope>NUCLEOTIDE SEQUENCE</scope>
    <source>
        <strain evidence="2">CBS 990.96</strain>
    </source>
</reference>
<feature type="region of interest" description="Disordered" evidence="1">
    <location>
        <begin position="239"/>
        <end position="275"/>
    </location>
</feature>
<sequence length="309" mass="33262">MLIGFGCTNGVSLTPFFCLPSNPLHHHSYDLTPLCWHISSRAPVPAGTATCRAGENGRNTSRSCLSPSTNDFRPAHPENTTASSALSFSQRSIEKPPGNITTRLLSFLGSMLPAGDRDSWSDHAIDADYLGASTARSTTPSTERSNAPSDTTAESRTEQKCSSSGLWGWVGSNTVSGSGRVLQTERCDTDALKSGSAVSPRTPLTSDCKSLGRAQGAGFKEDLAHRRCAEIDLCSKRSDQASAHPKVPKGKSAYTHDGSKSTLDEHINLNPENNSATEDKYWKWDQDRQRFIHTDANTGRSVACPVGFD</sequence>
<feature type="compositionally biased region" description="Polar residues" evidence="1">
    <location>
        <begin position="78"/>
        <end position="91"/>
    </location>
</feature>
<feature type="compositionally biased region" description="Polar residues" evidence="1">
    <location>
        <begin position="134"/>
        <end position="152"/>
    </location>
</feature>
<comment type="caution">
    <text evidence="2">The sequence shown here is derived from an EMBL/GenBank/DDBJ whole genome shotgun (WGS) entry which is preliminary data.</text>
</comment>
<keyword evidence="3" id="KW-1185">Reference proteome</keyword>
<name>A0AAN7BZL4_9PEZI</name>
<protein>
    <submittedName>
        <fullName evidence="2">Uncharacterized protein</fullName>
    </submittedName>
</protein>
<evidence type="ECO:0000256" key="1">
    <source>
        <dbReference type="SAM" id="MobiDB-lite"/>
    </source>
</evidence>
<proteinExistence type="predicted"/>